<dbReference type="InterPro" id="IPR003819">
    <property type="entry name" value="TauD/TfdA-like"/>
</dbReference>
<proteinExistence type="predicted"/>
<feature type="domain" description="TauD/TfdA-like" evidence="2">
    <location>
        <begin position="5"/>
        <end position="56"/>
    </location>
</feature>
<dbReference type="PANTHER" id="PTHR10696">
    <property type="entry name" value="GAMMA-BUTYROBETAINE HYDROXYLASE-RELATED"/>
    <property type="match status" value="1"/>
</dbReference>
<reference evidence="4" key="1">
    <citation type="journal article" date="2013" name="Science">
        <title>The Amborella genome and the evolution of flowering plants.</title>
        <authorList>
            <consortium name="Amborella Genome Project"/>
        </authorList>
    </citation>
    <scope>NUCLEOTIDE SEQUENCE [LARGE SCALE GENOMIC DNA]</scope>
</reference>
<keyword evidence="1" id="KW-0560">Oxidoreductase</keyword>
<dbReference type="InterPro" id="IPR042098">
    <property type="entry name" value="TauD-like_sf"/>
</dbReference>
<evidence type="ECO:0000313" key="3">
    <source>
        <dbReference type="EMBL" id="ERN19963.1"/>
    </source>
</evidence>
<dbReference type="Proteomes" id="UP000017836">
    <property type="component" value="Unassembled WGS sequence"/>
</dbReference>
<dbReference type="Gramene" id="ERN19963">
    <property type="protein sequence ID" value="ERN19963"/>
    <property type="gene ID" value="AMTR_s00071p00129300"/>
</dbReference>
<dbReference type="Gene3D" id="3.60.130.10">
    <property type="entry name" value="Clavaminate synthase-like"/>
    <property type="match status" value="1"/>
</dbReference>
<dbReference type="EMBL" id="KI392062">
    <property type="protein sequence ID" value="ERN19963.1"/>
    <property type="molecule type" value="Genomic_DNA"/>
</dbReference>
<dbReference type="InterPro" id="IPR050411">
    <property type="entry name" value="AlphaKG_dependent_hydroxylases"/>
</dbReference>
<dbReference type="Pfam" id="PF02668">
    <property type="entry name" value="TauD"/>
    <property type="match status" value="1"/>
</dbReference>
<keyword evidence="4" id="KW-1185">Reference proteome</keyword>
<dbReference type="SUPFAM" id="SSF51197">
    <property type="entry name" value="Clavaminate synthase-like"/>
    <property type="match status" value="1"/>
</dbReference>
<organism evidence="3 4">
    <name type="scientific">Amborella trichopoda</name>
    <dbReference type="NCBI Taxonomy" id="13333"/>
    <lineage>
        <taxon>Eukaryota</taxon>
        <taxon>Viridiplantae</taxon>
        <taxon>Streptophyta</taxon>
        <taxon>Embryophyta</taxon>
        <taxon>Tracheophyta</taxon>
        <taxon>Spermatophyta</taxon>
        <taxon>Magnoliopsida</taxon>
        <taxon>Amborellales</taxon>
        <taxon>Amborellaceae</taxon>
        <taxon>Amborella</taxon>
    </lineage>
</organism>
<dbReference type="PANTHER" id="PTHR10696:SF21">
    <property type="entry name" value="TAUD_TFDA-LIKE DOMAIN-CONTAINING PROTEIN"/>
    <property type="match status" value="1"/>
</dbReference>
<gene>
    <name evidence="3" type="ORF">AMTR_s00071p00129300</name>
</gene>
<sequence>MSLGFGDGVPFPDEAIKNYGKIRDENNVNIRWEKGDILLVDNLAVQHARRPGKPTRIILASLCK</sequence>
<dbReference type="GO" id="GO:0016491">
    <property type="term" value="F:oxidoreductase activity"/>
    <property type="evidence" value="ECO:0007669"/>
    <property type="project" value="UniProtKB-KW"/>
</dbReference>
<evidence type="ECO:0000259" key="2">
    <source>
        <dbReference type="Pfam" id="PF02668"/>
    </source>
</evidence>
<dbReference type="AlphaFoldDB" id="U5DHJ3"/>
<dbReference type="STRING" id="13333.U5DHJ3"/>
<name>U5DHJ3_AMBTC</name>
<protein>
    <recommendedName>
        <fullName evidence="2">TauD/TfdA-like domain-containing protein</fullName>
    </recommendedName>
</protein>
<accession>U5DHJ3</accession>
<dbReference type="OMA" id="SRDMEGD"/>
<evidence type="ECO:0000256" key="1">
    <source>
        <dbReference type="ARBA" id="ARBA00023002"/>
    </source>
</evidence>
<evidence type="ECO:0000313" key="4">
    <source>
        <dbReference type="Proteomes" id="UP000017836"/>
    </source>
</evidence>
<dbReference type="HOGENOM" id="CLU_163670_0_0_1"/>